<gene>
    <name evidence="1" type="ORF">HF292_007200</name>
</gene>
<evidence type="ECO:0000313" key="1">
    <source>
        <dbReference type="EMBL" id="XRP74420.1"/>
    </source>
</evidence>
<organism evidence="1 2">
    <name type="scientific">Acidithiobacillus ferruginosus</name>
    <dbReference type="NCBI Taxonomy" id="3063951"/>
    <lineage>
        <taxon>Bacteria</taxon>
        <taxon>Pseudomonadati</taxon>
        <taxon>Pseudomonadota</taxon>
        <taxon>Acidithiobacillia</taxon>
        <taxon>Acidithiobacillales</taxon>
        <taxon>Acidithiobacillaceae</taxon>
        <taxon>Acidithiobacillus</taxon>
    </lineage>
</organism>
<sequence length="434" mass="48613">MNGILVGNWSVSPRDGHRFRYASAWITHPQGRPLSLSLPLSQGVRPFSGGRVEAFFDNLLPENPDVRRRIAGHFGVHPGQSFEMLQQIGRDCAGAVQIVPAGEIPDDVHEVRADPLSDSQIEALLDEATATMPFRVADDEFRISLAGVQNKIALLLQNGQWCAPRGSTPTTHILKLPLGRMPQGVDLSSSVENEWLCARVVQAFEIPVAHSQIARFGRHKVLVVTRFDRVWRSTWWARLPQEDFCQALGLPSSKKYQAHGGPGIDEILGILRGGSRPEIDRRDFLKAHLIFWLLAAPDGHAKNFSILLQAGERFHLAPLYDVLSAWPHVGSRPDQFDESRLSLAMGIRGKNMHYRLKDIRRRHWNAAAKRNAMGEDFESTIKQVLKAVPNVLEELPKLIPADFPASVSEPIFEGIRRQAQRLAAMAEPTRLWRP</sequence>
<name>A0ACD5IKQ0_9PROT</name>
<proteinExistence type="predicted"/>
<dbReference type="EMBL" id="CP130946">
    <property type="protein sequence ID" value="XRP74420.1"/>
    <property type="molecule type" value="Genomic_DNA"/>
</dbReference>
<reference evidence="1 2" key="1">
    <citation type="journal article" date="2021" name="ISME J.">
        <title>Genomic evolution of the class Acidithiobacillia: deep-branching Proteobacteria living in extreme acidic conditions.</title>
        <authorList>
            <person name="Moya-Beltran A."/>
            <person name="Beard S."/>
            <person name="Rojas-Villalobos C."/>
            <person name="Issotta F."/>
            <person name="Gallardo Y."/>
            <person name="Ulloa R."/>
            <person name="Giaveno A."/>
            <person name="Degli Esposti M."/>
            <person name="Johnson D.B."/>
            <person name="Quatrini R."/>
        </authorList>
    </citation>
    <scope>NUCLEOTIDE SEQUENCE [LARGE SCALE GENOMIC DNA]</scope>
    <source>
        <strain evidence="1 2">CF3</strain>
    </source>
</reference>
<protein>
    <submittedName>
        <fullName evidence="1">Type II toxin-antitoxin system HipA family toxin</fullName>
    </submittedName>
</protein>
<evidence type="ECO:0000313" key="2">
    <source>
        <dbReference type="Proteomes" id="UP001196097"/>
    </source>
</evidence>
<keyword evidence="2" id="KW-1185">Reference proteome</keyword>
<accession>A0ACD5IKQ0</accession>
<dbReference type="Proteomes" id="UP001196097">
    <property type="component" value="Chromosome"/>
</dbReference>